<gene>
    <name evidence="1" type="ORF">BU16DRAFT_339688</name>
</gene>
<dbReference type="EMBL" id="MU004187">
    <property type="protein sequence ID" value="KAF2496706.1"/>
    <property type="molecule type" value="Genomic_DNA"/>
</dbReference>
<dbReference type="Proteomes" id="UP000799750">
    <property type="component" value="Unassembled WGS sequence"/>
</dbReference>
<evidence type="ECO:0000313" key="1">
    <source>
        <dbReference type="EMBL" id="KAF2496706.1"/>
    </source>
</evidence>
<evidence type="ECO:0000313" key="2">
    <source>
        <dbReference type="Proteomes" id="UP000799750"/>
    </source>
</evidence>
<organism evidence="1 2">
    <name type="scientific">Lophium mytilinum</name>
    <dbReference type="NCBI Taxonomy" id="390894"/>
    <lineage>
        <taxon>Eukaryota</taxon>
        <taxon>Fungi</taxon>
        <taxon>Dikarya</taxon>
        <taxon>Ascomycota</taxon>
        <taxon>Pezizomycotina</taxon>
        <taxon>Dothideomycetes</taxon>
        <taxon>Pleosporomycetidae</taxon>
        <taxon>Mytilinidiales</taxon>
        <taxon>Mytilinidiaceae</taxon>
        <taxon>Lophium</taxon>
    </lineage>
</organism>
<sequence length="381" mass="41900">MVQKRKFDSNDGDAAIQHWRKENMASSRHVRGDIRPPLRSLDLNVAGGPHGTQERAQPSYIQYPNILEQHTTTVNGGLEGITANQNQEAIEADLEPPGTSSGNAIVLADEPDGPLYSGGVVTPAALFTAPTTLGVTPEVLNHATTVAEPPIDFASSGLLEAGAGTAESLLQTIANTEGANNAAATPGFPAYQPHFRTTQDALNFRKESRRIAPYIDPKNDATIELVVAEMPQWIALLYNSMVNRQGVRDSATSQGYKKLVLNKHYEPEEIEAACIDIMMEVLNLCQNGCELHHDLAILSEDRDDNKHDCFMRMIHICYALKFEKSICDEVLVAIVGDRVIKQFVNAPVAWRGRRIELAIGTKLRSSDKTKKPRRWACPLTR</sequence>
<name>A0A6A6QWV2_9PEZI</name>
<keyword evidence="2" id="KW-1185">Reference proteome</keyword>
<dbReference type="AlphaFoldDB" id="A0A6A6QWV2"/>
<reference evidence="1" key="1">
    <citation type="journal article" date="2020" name="Stud. Mycol.">
        <title>101 Dothideomycetes genomes: a test case for predicting lifestyles and emergence of pathogens.</title>
        <authorList>
            <person name="Haridas S."/>
            <person name="Albert R."/>
            <person name="Binder M."/>
            <person name="Bloem J."/>
            <person name="Labutti K."/>
            <person name="Salamov A."/>
            <person name="Andreopoulos B."/>
            <person name="Baker S."/>
            <person name="Barry K."/>
            <person name="Bills G."/>
            <person name="Bluhm B."/>
            <person name="Cannon C."/>
            <person name="Castanera R."/>
            <person name="Culley D."/>
            <person name="Daum C."/>
            <person name="Ezra D."/>
            <person name="Gonzalez J."/>
            <person name="Henrissat B."/>
            <person name="Kuo A."/>
            <person name="Liang C."/>
            <person name="Lipzen A."/>
            <person name="Lutzoni F."/>
            <person name="Magnuson J."/>
            <person name="Mondo S."/>
            <person name="Nolan M."/>
            <person name="Ohm R."/>
            <person name="Pangilinan J."/>
            <person name="Park H.-J."/>
            <person name="Ramirez L."/>
            <person name="Alfaro M."/>
            <person name="Sun H."/>
            <person name="Tritt A."/>
            <person name="Yoshinaga Y."/>
            <person name="Zwiers L.-H."/>
            <person name="Turgeon B."/>
            <person name="Goodwin S."/>
            <person name="Spatafora J."/>
            <person name="Crous P."/>
            <person name="Grigoriev I."/>
        </authorList>
    </citation>
    <scope>NUCLEOTIDE SEQUENCE</scope>
    <source>
        <strain evidence="1">CBS 269.34</strain>
    </source>
</reference>
<proteinExistence type="predicted"/>
<accession>A0A6A6QWV2</accession>
<protein>
    <submittedName>
        <fullName evidence="1">Uncharacterized protein</fullName>
    </submittedName>
</protein>